<name>A0A6G1FUX0_9PEZI</name>
<organism evidence="3">
    <name type="scientific">Eremomyces bilateralis CBS 781.70</name>
    <dbReference type="NCBI Taxonomy" id="1392243"/>
    <lineage>
        <taxon>Eukaryota</taxon>
        <taxon>Fungi</taxon>
        <taxon>Dikarya</taxon>
        <taxon>Ascomycota</taxon>
        <taxon>Pezizomycotina</taxon>
        <taxon>Dothideomycetes</taxon>
        <taxon>Dothideomycetes incertae sedis</taxon>
        <taxon>Eremomycetales</taxon>
        <taxon>Eremomycetaceae</taxon>
        <taxon>Eremomyces</taxon>
    </lineage>
</organism>
<dbReference type="PANTHER" id="PTHR16861">
    <property type="entry name" value="GLYCOPROTEIN 38"/>
    <property type="match status" value="1"/>
</dbReference>
<feature type="compositionally biased region" description="Polar residues" evidence="1">
    <location>
        <begin position="270"/>
        <end position="298"/>
    </location>
</feature>
<dbReference type="Proteomes" id="UP000504638">
    <property type="component" value="Unplaced"/>
</dbReference>
<accession>A0A6G1FUX0</accession>
<dbReference type="PANTHER" id="PTHR16861:SF4">
    <property type="entry name" value="SH3 DOMAIN PROTEIN (AFU_ORTHOLOGUE AFUA_1G13610)"/>
    <property type="match status" value="1"/>
</dbReference>
<dbReference type="GeneID" id="54420690"/>
<keyword evidence="2" id="KW-0812">Transmembrane</keyword>
<feature type="region of interest" description="Disordered" evidence="1">
    <location>
        <begin position="270"/>
        <end position="300"/>
    </location>
</feature>
<evidence type="ECO:0000256" key="1">
    <source>
        <dbReference type="SAM" id="MobiDB-lite"/>
    </source>
</evidence>
<gene>
    <name evidence="3 5" type="ORF">P152DRAFT_461397</name>
</gene>
<keyword evidence="2" id="KW-1133">Transmembrane helix</keyword>
<reference evidence="3 5" key="1">
    <citation type="submission" date="2020-01" db="EMBL/GenBank/DDBJ databases">
        <authorList>
            <consortium name="DOE Joint Genome Institute"/>
            <person name="Haridas S."/>
            <person name="Albert R."/>
            <person name="Binder M."/>
            <person name="Bloem J."/>
            <person name="Labutti K."/>
            <person name="Salamov A."/>
            <person name="Andreopoulos B."/>
            <person name="Baker S.E."/>
            <person name="Barry K."/>
            <person name="Bills G."/>
            <person name="Bluhm B.H."/>
            <person name="Cannon C."/>
            <person name="Castanera R."/>
            <person name="Culley D.E."/>
            <person name="Daum C."/>
            <person name="Ezra D."/>
            <person name="Gonzalez J.B."/>
            <person name="Henrissat B."/>
            <person name="Kuo A."/>
            <person name="Liang C."/>
            <person name="Lipzen A."/>
            <person name="Lutzoni F."/>
            <person name="Magnuson J."/>
            <person name="Mondo S."/>
            <person name="Nolan M."/>
            <person name="Ohm R."/>
            <person name="Pangilinan J."/>
            <person name="Park H.-J."/>
            <person name="Ramirez L."/>
            <person name="Alfaro M."/>
            <person name="Sun H."/>
            <person name="Tritt A."/>
            <person name="Yoshinaga Y."/>
            <person name="Zwiers L.-H."/>
            <person name="Turgeon B.G."/>
            <person name="Goodwin S.B."/>
            <person name="Spatafora J.W."/>
            <person name="Crous P.W."/>
            <person name="Grigoriev I.V."/>
        </authorList>
    </citation>
    <scope>NUCLEOTIDE SEQUENCE</scope>
    <source>
        <strain evidence="3 5">CBS 781.70</strain>
    </source>
</reference>
<dbReference type="AlphaFoldDB" id="A0A6G1FUX0"/>
<reference evidence="5" key="2">
    <citation type="submission" date="2020-04" db="EMBL/GenBank/DDBJ databases">
        <authorList>
            <consortium name="NCBI Genome Project"/>
        </authorList>
    </citation>
    <scope>NUCLEOTIDE SEQUENCE</scope>
    <source>
        <strain evidence="5">CBS 781.70</strain>
    </source>
</reference>
<evidence type="ECO:0008006" key="6">
    <source>
        <dbReference type="Google" id="ProtNLM"/>
    </source>
</evidence>
<evidence type="ECO:0000313" key="5">
    <source>
        <dbReference type="RefSeq" id="XP_033531082.1"/>
    </source>
</evidence>
<dbReference type="EMBL" id="ML975172">
    <property type="protein sequence ID" value="KAF1809451.1"/>
    <property type="molecule type" value="Genomic_DNA"/>
</dbReference>
<reference evidence="5" key="3">
    <citation type="submission" date="2025-04" db="UniProtKB">
        <authorList>
            <consortium name="RefSeq"/>
        </authorList>
    </citation>
    <scope>IDENTIFICATION</scope>
    <source>
        <strain evidence="5">CBS 781.70</strain>
    </source>
</reference>
<sequence length="389" mass="41825">MYVVDRLSISSRLTVKGRFVNSNWRLECWLSNSHVQSGVGAAQPLYTVPPLILQAPEQAIGKRACEFARPGLNPRLACINVLKSTIKCLPKHLTSFDWRQHRRPSTSNFPTTVPSKVDKAGIYIERSMADIFRDSLFTSKATDYVCPKWTSPWRFWCNAPSICTTDSRTSKQYCCNPGDICWAPTSACSGDGSTFTCTSGDSTWCCLKDKEICTQLTGQRNICYTTSPNPLQNFTESVLDDTFSSLSSAAPTASAYRFDLAALLGQTTHTSGQIADPTGTSSTSDGVPLSNSPSSGQPSAGSLSGGAIAGIVIGALAVVVIAALVVVLFLRYRQKPKNQVAQLAQPQTGPKYFPSVEVSQAAPPVVPYELQFISVSPAELPGYGNGGGR</sequence>
<proteinExistence type="predicted"/>
<protein>
    <recommendedName>
        <fullName evidence="6">Mid2 domain-containing protein</fullName>
    </recommendedName>
</protein>
<keyword evidence="2" id="KW-0472">Membrane</keyword>
<dbReference type="RefSeq" id="XP_033531082.1">
    <property type="nucleotide sequence ID" value="XM_033680120.1"/>
</dbReference>
<feature type="transmembrane region" description="Helical" evidence="2">
    <location>
        <begin position="307"/>
        <end position="330"/>
    </location>
</feature>
<evidence type="ECO:0000256" key="2">
    <source>
        <dbReference type="SAM" id="Phobius"/>
    </source>
</evidence>
<evidence type="ECO:0000313" key="4">
    <source>
        <dbReference type="Proteomes" id="UP000504638"/>
    </source>
</evidence>
<evidence type="ECO:0000313" key="3">
    <source>
        <dbReference type="EMBL" id="KAF1809451.1"/>
    </source>
</evidence>
<dbReference type="OrthoDB" id="3945612at2759"/>
<keyword evidence="4" id="KW-1185">Reference proteome</keyword>